<evidence type="ECO:0000313" key="2">
    <source>
        <dbReference type="Proteomes" id="UP001281147"/>
    </source>
</evidence>
<evidence type="ECO:0000313" key="1">
    <source>
        <dbReference type="EMBL" id="KAK3710087.1"/>
    </source>
</evidence>
<dbReference type="Proteomes" id="UP001281147">
    <property type="component" value="Unassembled WGS sequence"/>
</dbReference>
<sequence>MASNRKYYTFIVEHLDPELEEWQALEYKAIAQESKDAGSIFLLSGLHSAKDVERQLSLPAANLTEASVESLYRDSARQRVCLLDPKAEKDLSPDDGELFDVFLFGGILGDDPPRDRTGELRKLGFEGRRLGSEQMTTDTAARVARIVVLDNKRLEGIPYVDRPDIEFSSAADPEPEANPTESVSMPFRYVKGDDGKPVMPTGMIELLASDADKGILDLL</sequence>
<gene>
    <name evidence="1" type="ORF">LTR37_010518</name>
</gene>
<name>A0ACC3N6E4_9PEZI</name>
<organism evidence="1 2">
    <name type="scientific">Vermiconidia calcicola</name>
    <dbReference type="NCBI Taxonomy" id="1690605"/>
    <lineage>
        <taxon>Eukaryota</taxon>
        <taxon>Fungi</taxon>
        <taxon>Dikarya</taxon>
        <taxon>Ascomycota</taxon>
        <taxon>Pezizomycotina</taxon>
        <taxon>Dothideomycetes</taxon>
        <taxon>Dothideomycetidae</taxon>
        <taxon>Mycosphaerellales</taxon>
        <taxon>Extremaceae</taxon>
        <taxon>Vermiconidia</taxon>
    </lineage>
</organism>
<reference evidence="1" key="1">
    <citation type="submission" date="2023-07" db="EMBL/GenBank/DDBJ databases">
        <title>Black Yeasts Isolated from many extreme environments.</title>
        <authorList>
            <person name="Coleine C."/>
            <person name="Stajich J.E."/>
            <person name="Selbmann L."/>
        </authorList>
    </citation>
    <scope>NUCLEOTIDE SEQUENCE</scope>
    <source>
        <strain evidence="1">CCFEE 5714</strain>
    </source>
</reference>
<keyword evidence="2" id="KW-1185">Reference proteome</keyword>
<dbReference type="EMBL" id="JAUTXU010000087">
    <property type="protein sequence ID" value="KAK3710087.1"/>
    <property type="molecule type" value="Genomic_DNA"/>
</dbReference>
<comment type="caution">
    <text evidence="1">The sequence shown here is derived from an EMBL/GenBank/DDBJ whole genome shotgun (WGS) entry which is preliminary data.</text>
</comment>
<proteinExistence type="predicted"/>
<protein>
    <submittedName>
        <fullName evidence="1">Uncharacterized protein</fullName>
    </submittedName>
</protein>
<accession>A0ACC3N6E4</accession>